<evidence type="ECO:0000313" key="2">
    <source>
        <dbReference type="Proteomes" id="UP000758603"/>
    </source>
</evidence>
<accession>A0A9P8UBU2</accession>
<proteinExistence type="predicted"/>
<dbReference type="OrthoDB" id="4658295at2759"/>
<name>A0A9P8UBU2_9PEZI</name>
<dbReference type="GeneID" id="70137340"/>
<organism evidence="1 2">
    <name type="scientific">Truncatella angustata</name>
    <dbReference type="NCBI Taxonomy" id="152316"/>
    <lineage>
        <taxon>Eukaryota</taxon>
        <taxon>Fungi</taxon>
        <taxon>Dikarya</taxon>
        <taxon>Ascomycota</taxon>
        <taxon>Pezizomycotina</taxon>
        <taxon>Sordariomycetes</taxon>
        <taxon>Xylariomycetidae</taxon>
        <taxon>Amphisphaeriales</taxon>
        <taxon>Sporocadaceae</taxon>
        <taxon>Truncatella</taxon>
    </lineage>
</organism>
<reference evidence="1" key="1">
    <citation type="journal article" date="2021" name="Nat. Commun.">
        <title>Genetic determinants of endophytism in the Arabidopsis root mycobiome.</title>
        <authorList>
            <person name="Mesny F."/>
            <person name="Miyauchi S."/>
            <person name="Thiergart T."/>
            <person name="Pickel B."/>
            <person name="Atanasova L."/>
            <person name="Karlsson M."/>
            <person name="Huettel B."/>
            <person name="Barry K.W."/>
            <person name="Haridas S."/>
            <person name="Chen C."/>
            <person name="Bauer D."/>
            <person name="Andreopoulos W."/>
            <person name="Pangilinan J."/>
            <person name="LaButti K."/>
            <person name="Riley R."/>
            <person name="Lipzen A."/>
            <person name="Clum A."/>
            <person name="Drula E."/>
            <person name="Henrissat B."/>
            <person name="Kohler A."/>
            <person name="Grigoriev I.V."/>
            <person name="Martin F.M."/>
            <person name="Hacquard S."/>
        </authorList>
    </citation>
    <scope>NUCLEOTIDE SEQUENCE</scope>
    <source>
        <strain evidence="1">MPI-SDFR-AT-0073</strain>
    </source>
</reference>
<sequence length="132" mass="14588">MSEPTPQEPQSSPRPEVDSDVMAYLRLWHERLAHANLKAVVVLTHNGDAGEMPKGFPKGQKDKFEGLQPYMDQLNCDACRETYGNPSGPSSCGLGHSVESGELDCTRCYGQRVAVPLLFLLQSLMRNVFGHL</sequence>
<comment type="caution">
    <text evidence="1">The sequence shown here is derived from an EMBL/GenBank/DDBJ whole genome shotgun (WGS) entry which is preliminary data.</text>
</comment>
<keyword evidence="2" id="KW-1185">Reference proteome</keyword>
<dbReference type="RefSeq" id="XP_045951461.1">
    <property type="nucleotide sequence ID" value="XM_046108449.1"/>
</dbReference>
<gene>
    <name evidence="1" type="ORF">BKA67DRAFT_664800</name>
</gene>
<evidence type="ECO:0000313" key="1">
    <source>
        <dbReference type="EMBL" id="KAH6644947.1"/>
    </source>
</evidence>
<dbReference type="Proteomes" id="UP000758603">
    <property type="component" value="Unassembled WGS sequence"/>
</dbReference>
<dbReference type="EMBL" id="JAGPXC010000012">
    <property type="protein sequence ID" value="KAH6644947.1"/>
    <property type="molecule type" value="Genomic_DNA"/>
</dbReference>
<dbReference type="AlphaFoldDB" id="A0A9P8UBU2"/>
<protein>
    <submittedName>
        <fullName evidence="1">Uncharacterized protein</fullName>
    </submittedName>
</protein>